<feature type="region of interest" description="Disordered" evidence="1">
    <location>
        <begin position="1"/>
        <end position="68"/>
    </location>
</feature>
<feature type="compositionally biased region" description="Basic and acidic residues" evidence="1">
    <location>
        <begin position="32"/>
        <end position="55"/>
    </location>
</feature>
<dbReference type="Gene3D" id="1.10.238.10">
    <property type="entry name" value="EF-hand"/>
    <property type="match status" value="1"/>
</dbReference>
<dbReference type="GO" id="GO:0005509">
    <property type="term" value="F:calcium ion binding"/>
    <property type="evidence" value="ECO:0007669"/>
    <property type="project" value="InterPro"/>
</dbReference>
<proteinExistence type="predicted"/>
<dbReference type="EMBL" id="HBHU01009613">
    <property type="protein sequence ID" value="CAE0023135.1"/>
    <property type="molecule type" value="Transcribed_RNA"/>
</dbReference>
<feature type="domain" description="EF-hand" evidence="2">
    <location>
        <begin position="241"/>
        <end position="276"/>
    </location>
</feature>
<feature type="compositionally biased region" description="Acidic residues" evidence="1">
    <location>
        <begin position="141"/>
        <end position="153"/>
    </location>
</feature>
<organism evidence="3">
    <name type="scientific">Chloropicon laureae</name>
    <dbReference type="NCBI Taxonomy" id="464258"/>
    <lineage>
        <taxon>Eukaryota</taxon>
        <taxon>Viridiplantae</taxon>
        <taxon>Chlorophyta</taxon>
        <taxon>Chloropicophyceae</taxon>
        <taxon>Chloropicales</taxon>
        <taxon>Chloropicaceae</taxon>
        <taxon>Chloropicon</taxon>
    </lineage>
</organism>
<protein>
    <recommendedName>
        <fullName evidence="2">EF-hand domain-containing protein</fullName>
    </recommendedName>
</protein>
<dbReference type="InterPro" id="IPR002048">
    <property type="entry name" value="EF_hand_dom"/>
</dbReference>
<evidence type="ECO:0000313" key="3">
    <source>
        <dbReference type="EMBL" id="CAE0023135.1"/>
    </source>
</evidence>
<feature type="region of interest" description="Disordered" evidence="1">
    <location>
        <begin position="95"/>
        <end position="156"/>
    </location>
</feature>
<name>A0A7S2Z538_9CHLO</name>
<reference evidence="3" key="1">
    <citation type="submission" date="2021-01" db="EMBL/GenBank/DDBJ databases">
        <authorList>
            <person name="Corre E."/>
            <person name="Pelletier E."/>
            <person name="Niang G."/>
            <person name="Scheremetjew M."/>
            <person name="Finn R."/>
            <person name="Kale V."/>
            <person name="Holt S."/>
            <person name="Cochrane G."/>
            <person name="Meng A."/>
            <person name="Brown T."/>
            <person name="Cohen L."/>
        </authorList>
    </citation>
    <scope>NUCLEOTIDE SEQUENCE</scope>
    <source>
        <strain evidence="3">RCC856</strain>
    </source>
</reference>
<evidence type="ECO:0000259" key="2">
    <source>
        <dbReference type="PROSITE" id="PS50222"/>
    </source>
</evidence>
<feature type="compositionally biased region" description="Low complexity" evidence="1">
    <location>
        <begin position="9"/>
        <end position="31"/>
    </location>
</feature>
<sequence length="456" mass="50951">MGNCVGREASASGGLTRSSLSLSTSSSTSSRDSMELVESRRQQEEARALEGRPHPEGGGPCATPEMDAAFAEAFGAGARPQDYSDIKKNLAKRGTLAFGAARKQSPSPRGSFEHEEKMPLQTLKMGKRRRNLFSAGSKGDDGDDGDEGGDMELGESSQLEFQKVLRMWQEEKRRRKKEARRGASFLDSLKKLGSKADAKAGGRKKKKKEKLMMWETFLHSKHVTKDNPAWRHAQQTYSSTRVQEKVEYLFASIDTNGVGFLEKHEFMFMLDGLRGRMHHFLRNTKALYFRSPDQDEVVPADQEFVLSEDFKNSLVGAIQSELFTWRATPHAWAVDKDLFENLVTLIFCSTVHLIMTDEGKSAVDVPVAIEFYLLMSTEGILKPIGHDQVLESKKSLSQSSESGSLSNLASSLFCRTIFDLHMICPPQSTTYVDETVLECEECEENPDCECQDSLRD</sequence>
<dbReference type="PROSITE" id="PS50222">
    <property type="entry name" value="EF_HAND_2"/>
    <property type="match status" value="1"/>
</dbReference>
<accession>A0A7S2Z538</accession>
<gene>
    <name evidence="3" type="ORF">CLAU1311_LOCUS6281</name>
</gene>
<evidence type="ECO:0000256" key="1">
    <source>
        <dbReference type="SAM" id="MobiDB-lite"/>
    </source>
</evidence>
<dbReference type="AlphaFoldDB" id="A0A7S2Z538"/>